<feature type="compositionally biased region" description="Polar residues" evidence="1">
    <location>
        <begin position="741"/>
        <end position="757"/>
    </location>
</feature>
<dbReference type="GO" id="GO:0044732">
    <property type="term" value="C:mitotic spindle pole body"/>
    <property type="evidence" value="ECO:0007669"/>
    <property type="project" value="TreeGrafter"/>
</dbReference>
<feature type="compositionally biased region" description="Low complexity" evidence="1">
    <location>
        <begin position="383"/>
        <end position="396"/>
    </location>
</feature>
<feature type="region of interest" description="Disordered" evidence="1">
    <location>
        <begin position="383"/>
        <end position="483"/>
    </location>
</feature>
<dbReference type="AlphaFoldDB" id="A0A9P4M4Q1"/>
<organism evidence="2 3">
    <name type="scientific">Rhizodiscina lignyota</name>
    <dbReference type="NCBI Taxonomy" id="1504668"/>
    <lineage>
        <taxon>Eukaryota</taxon>
        <taxon>Fungi</taxon>
        <taxon>Dikarya</taxon>
        <taxon>Ascomycota</taxon>
        <taxon>Pezizomycotina</taxon>
        <taxon>Dothideomycetes</taxon>
        <taxon>Pleosporomycetidae</taxon>
        <taxon>Aulographales</taxon>
        <taxon>Rhizodiscinaceae</taxon>
        <taxon>Rhizodiscina</taxon>
    </lineage>
</organism>
<feature type="region of interest" description="Disordered" evidence="1">
    <location>
        <begin position="104"/>
        <end position="188"/>
    </location>
</feature>
<feature type="region of interest" description="Disordered" evidence="1">
    <location>
        <begin position="826"/>
        <end position="853"/>
    </location>
</feature>
<feature type="compositionally biased region" description="Low complexity" evidence="1">
    <location>
        <begin position="699"/>
        <end position="716"/>
    </location>
</feature>
<comment type="caution">
    <text evidence="2">The sequence shown here is derived from an EMBL/GenBank/DDBJ whole genome shotgun (WGS) entry which is preliminary data.</text>
</comment>
<keyword evidence="3" id="KW-1185">Reference proteome</keyword>
<dbReference type="PANTHER" id="PTHR35140:SF1">
    <property type="entry name" value="MITOTIC CHECK POINT PROTEIN BFA1"/>
    <property type="match status" value="1"/>
</dbReference>
<evidence type="ECO:0000313" key="3">
    <source>
        <dbReference type="Proteomes" id="UP000799772"/>
    </source>
</evidence>
<accession>A0A9P4M4Q1</accession>
<dbReference type="EMBL" id="ML978128">
    <property type="protein sequence ID" value="KAF2097153.1"/>
    <property type="molecule type" value="Genomic_DNA"/>
</dbReference>
<name>A0A9P4M4Q1_9PEZI</name>
<dbReference type="InterPro" id="IPR034586">
    <property type="entry name" value="Bfa1/Byr4"/>
</dbReference>
<evidence type="ECO:0000313" key="2">
    <source>
        <dbReference type="EMBL" id="KAF2097153.1"/>
    </source>
</evidence>
<dbReference type="PANTHER" id="PTHR35140">
    <property type="entry name" value="MITOTIC CHECK POINT PROTEIN BFA1"/>
    <property type="match status" value="1"/>
</dbReference>
<feature type="compositionally biased region" description="Low complexity" evidence="1">
    <location>
        <begin position="162"/>
        <end position="174"/>
    </location>
</feature>
<feature type="region of interest" description="Disordered" evidence="1">
    <location>
        <begin position="555"/>
        <end position="621"/>
    </location>
</feature>
<protein>
    <recommendedName>
        <fullName evidence="4">Cytokinesis regulator</fullName>
    </recommendedName>
</protein>
<dbReference type="Proteomes" id="UP000799772">
    <property type="component" value="Unassembled WGS sequence"/>
</dbReference>
<feature type="compositionally biased region" description="Acidic residues" evidence="1">
    <location>
        <begin position="133"/>
        <end position="142"/>
    </location>
</feature>
<feature type="compositionally biased region" description="Low complexity" evidence="1">
    <location>
        <begin position="567"/>
        <end position="579"/>
    </location>
</feature>
<feature type="compositionally biased region" description="Pro residues" evidence="1">
    <location>
        <begin position="226"/>
        <end position="238"/>
    </location>
</feature>
<dbReference type="GO" id="GO:0031578">
    <property type="term" value="P:mitotic spindle orientation checkpoint signaling"/>
    <property type="evidence" value="ECO:0007669"/>
    <property type="project" value="TreeGrafter"/>
</dbReference>
<evidence type="ECO:0000256" key="1">
    <source>
        <dbReference type="SAM" id="MobiDB-lite"/>
    </source>
</evidence>
<feature type="region of interest" description="Disordered" evidence="1">
    <location>
        <begin position="697"/>
        <end position="769"/>
    </location>
</feature>
<proteinExistence type="predicted"/>
<sequence length="920" mass="100507">MAAQIENWDDEEIFFSKSTSTVQTSFSSRQSLHSDSNAGDEQFDISFALNDENSTKNAIMVAKQKGVPIPENVPPSALSGTGTIKRIGKKMTRQKVDDDWGLDIDLPTQDASPLKLNPSYALKGRTDPTTPERDEDDFDLDWAEGSLGTRNGGTKKERRTRSSSTSAMSPSMGSFTTTDGEEDGFLLPDEPLDLSARLQKVKAIERDVLPIPLPLPTSEPAGRITRPPPKTSDAPFPPTEINDALLPSIKPDDASLPSIKPDNASLPPVEANDAPLPTVEINDAQPAAAETNKSKPQSKILVPDDDDDMLGGLDVGTRLIDPKKPSFNRNIKITSNKITVPPVRSTTTLSFTDKPTSVSRIPRPAIKSAKLDPVYEPGAVQVTRTGGRAAPTTTSSQLLRAKRSAPVLRSQPSLTSKPSIPFLPAGVSGSQSHHVNSKVPHLGLRRDSNPDRGASPPPPRPFSRMSRMDRLLPESTPSRAGFRRDEKPSAIITHVTKPYKSRDYGNGSELDMFDDLPTSATKENQFIKEPVGSGKPGHRPLLRAQTSLSRLALDRNRTQSPMPPSTPTTVASTATGATTIPQTPRGSGIIPETPRFARDTAASRNAREQRLGGNARSRDGPLSQVQINWKTQVALRNPHLSPTAQRGKNKGDNKKPQLITWSKADIVKNEKGMTYNLALNRWEGNENEFDTEFNGFYQTPNNPSTTTLPLRPTHTANHSHHHHTSSIPSGLGLSHPEHLRNQPSLPQLKHQQSNLSKYRQDGSPPRRPALISGVNTAVGVQVQKGMVFDQQAMKWIKVPKGAQVGFSPSAQSIEEPEDDPFAGIDDLPDERGKGREFSVTGTMSVGGGDDDDSSLRLDDRAWDEAFDIGEGYVRRTKAEEEIWRKRTTGWVGSHRDQLGDGWRWRIFHDAKLAAATRGTL</sequence>
<dbReference type="GO" id="GO:1990334">
    <property type="term" value="C:Bfa1-Bub2 complex"/>
    <property type="evidence" value="ECO:0007669"/>
    <property type="project" value="InterPro"/>
</dbReference>
<evidence type="ECO:0008006" key="4">
    <source>
        <dbReference type="Google" id="ProtNLM"/>
    </source>
</evidence>
<gene>
    <name evidence="2" type="ORF">NA57DRAFT_77407</name>
</gene>
<dbReference type="OrthoDB" id="19159at2759"/>
<feature type="region of interest" description="Disordered" evidence="1">
    <location>
        <begin position="211"/>
        <end position="309"/>
    </location>
</feature>
<dbReference type="GO" id="GO:0005096">
    <property type="term" value="F:GTPase activator activity"/>
    <property type="evidence" value="ECO:0007669"/>
    <property type="project" value="InterPro"/>
</dbReference>
<feature type="region of interest" description="Disordered" evidence="1">
    <location>
        <begin position="68"/>
        <end position="92"/>
    </location>
</feature>
<feature type="region of interest" description="Disordered" evidence="1">
    <location>
        <begin position="636"/>
        <end position="657"/>
    </location>
</feature>
<reference evidence="2" key="1">
    <citation type="journal article" date="2020" name="Stud. Mycol.">
        <title>101 Dothideomycetes genomes: a test case for predicting lifestyles and emergence of pathogens.</title>
        <authorList>
            <person name="Haridas S."/>
            <person name="Albert R."/>
            <person name="Binder M."/>
            <person name="Bloem J."/>
            <person name="Labutti K."/>
            <person name="Salamov A."/>
            <person name="Andreopoulos B."/>
            <person name="Baker S."/>
            <person name="Barry K."/>
            <person name="Bills G."/>
            <person name="Bluhm B."/>
            <person name="Cannon C."/>
            <person name="Castanera R."/>
            <person name="Culley D."/>
            <person name="Daum C."/>
            <person name="Ezra D."/>
            <person name="Gonzalez J."/>
            <person name="Henrissat B."/>
            <person name="Kuo A."/>
            <person name="Liang C."/>
            <person name="Lipzen A."/>
            <person name="Lutzoni F."/>
            <person name="Magnuson J."/>
            <person name="Mondo S."/>
            <person name="Nolan M."/>
            <person name="Ohm R."/>
            <person name="Pangilinan J."/>
            <person name="Park H.-J."/>
            <person name="Ramirez L."/>
            <person name="Alfaro M."/>
            <person name="Sun H."/>
            <person name="Tritt A."/>
            <person name="Yoshinaga Y."/>
            <person name="Zwiers L.-H."/>
            <person name="Turgeon B."/>
            <person name="Goodwin S."/>
            <person name="Spatafora J."/>
            <person name="Crous P."/>
            <person name="Grigoriev I."/>
        </authorList>
    </citation>
    <scope>NUCLEOTIDE SEQUENCE</scope>
    <source>
        <strain evidence="2">CBS 133067</strain>
    </source>
</reference>